<gene>
    <name evidence="8" type="ORF">TMES_14865</name>
</gene>
<evidence type="ECO:0000259" key="6">
    <source>
        <dbReference type="Pfam" id="PF00107"/>
    </source>
</evidence>
<keyword evidence="9" id="KW-1185">Reference proteome</keyword>
<accession>A0A1Y2KYD1</accession>
<dbReference type="InterPro" id="IPR013149">
    <property type="entry name" value="ADH-like_C"/>
</dbReference>
<evidence type="ECO:0000313" key="9">
    <source>
        <dbReference type="Proteomes" id="UP000193391"/>
    </source>
</evidence>
<keyword evidence="3" id="KW-0479">Metal-binding</keyword>
<dbReference type="InterPro" id="IPR036291">
    <property type="entry name" value="NAD(P)-bd_dom_sf"/>
</dbReference>
<evidence type="ECO:0000256" key="1">
    <source>
        <dbReference type="ARBA" id="ARBA00001947"/>
    </source>
</evidence>
<dbReference type="GO" id="GO:0046872">
    <property type="term" value="F:metal ion binding"/>
    <property type="evidence" value="ECO:0007669"/>
    <property type="project" value="UniProtKB-KW"/>
</dbReference>
<dbReference type="RefSeq" id="WP_085583918.1">
    <property type="nucleotide sequence ID" value="NZ_JFKA01000006.1"/>
</dbReference>
<dbReference type="EMBL" id="JFKA01000006">
    <property type="protein sequence ID" value="OSQ37473.1"/>
    <property type="molecule type" value="Genomic_DNA"/>
</dbReference>
<sequence length="724" mass="78098">MTTMRALLRFPGEKRISVTDCPVPVLRPGCILVKTTRSLISTGTETIQNHETRLPLIAKAWQRPDLTAQVIDKVRRDGITATRNAVSHRLDRPIAAGYASCGIITAVSADVQGFTPGMRVACGGINHACHAEWNIIPQNLACPVPSGVADDDAVFTTLASIALHALRQGDVGIGMTIAVIGCGLVGQLALQLALAAGARTIAIDPQISRQDLARQNGAIASFTEASAVADHTLGALTHDIGCDAVLICAPDRHGTLIDAAARLCRDRATIVCVGDVKPQATRNLLFRKEITLRQVRSYGPGRYDDNYEQHGQDYPAGYVRWTIKRNMRAVLDLMADNRINPSALIGARITLEEADNPASTDTAPLATVILYDTVLQSHTHTADTILPKTSGPKPPKRSPNSAVTLALIGAGNFAGATLLPALKSIADAQVSYVVSPNGLAAMGACRRIPHAIPASDSEDVLNDAALDAVIIATRHDSHCTLATRALEQGKHVWVEKPLAIDLAQLAILEKTVAKHPDRILMVGHNRRYAPFTKTIADHLPDGPKHFTYHVRLSPLPSGHWLRHPAQGGRAIGEVSHFIDVISKLAKSPLIDLQCYWVDRAIGDSIWNMRFADNSHASLHYGQGGTKRDAKETLIITAPDTTMTLTDWHRLTIHQSGKKTIHRTGRFWGRGPQKGHQQALQNFISRIHHASGTVVMATDINNHPSAADEIGLCRMILHAAYGAPA</sequence>
<dbReference type="Gene3D" id="3.30.360.10">
    <property type="entry name" value="Dihydrodipicolinate Reductase, domain 2"/>
    <property type="match status" value="1"/>
</dbReference>
<dbReference type="STRING" id="1293891.TMES_14865"/>
<dbReference type="GO" id="GO:0016491">
    <property type="term" value="F:oxidoreductase activity"/>
    <property type="evidence" value="ECO:0007669"/>
    <property type="project" value="UniProtKB-KW"/>
</dbReference>
<dbReference type="PANTHER" id="PTHR43350">
    <property type="entry name" value="NAD-DEPENDENT ALCOHOL DEHYDROGENASE"/>
    <property type="match status" value="1"/>
</dbReference>
<protein>
    <recommendedName>
        <fullName evidence="10">Enoyl reductase (ER) domain-containing protein</fullName>
    </recommendedName>
</protein>
<dbReference type="Proteomes" id="UP000193391">
    <property type="component" value="Unassembled WGS sequence"/>
</dbReference>
<reference evidence="8 9" key="1">
    <citation type="submission" date="2014-03" db="EMBL/GenBank/DDBJ databases">
        <title>The draft genome sequence of Thalassospira mesophila JCM 18969.</title>
        <authorList>
            <person name="Lai Q."/>
            <person name="Shao Z."/>
        </authorList>
    </citation>
    <scope>NUCLEOTIDE SEQUENCE [LARGE SCALE GENOMIC DNA]</scope>
    <source>
        <strain evidence="8 9">JCM 18969</strain>
    </source>
</reference>
<evidence type="ECO:0000313" key="8">
    <source>
        <dbReference type="EMBL" id="OSQ37473.1"/>
    </source>
</evidence>
<keyword evidence="5" id="KW-0560">Oxidoreductase</keyword>
<evidence type="ECO:0008006" key="10">
    <source>
        <dbReference type="Google" id="ProtNLM"/>
    </source>
</evidence>
<comment type="similarity">
    <text evidence="2">Belongs to the zinc-containing alcohol dehydrogenase family.</text>
</comment>
<dbReference type="CDD" id="cd08255">
    <property type="entry name" value="2-desacetyl-2-hydroxyethyl_bacteriochlorophyllide_like"/>
    <property type="match status" value="1"/>
</dbReference>
<dbReference type="Pfam" id="PF00107">
    <property type="entry name" value="ADH_zinc_N"/>
    <property type="match status" value="1"/>
</dbReference>
<evidence type="ECO:0000256" key="4">
    <source>
        <dbReference type="ARBA" id="ARBA00022833"/>
    </source>
</evidence>
<keyword evidence="4" id="KW-0862">Zinc</keyword>
<dbReference type="AlphaFoldDB" id="A0A1Y2KYD1"/>
<dbReference type="Pfam" id="PF01408">
    <property type="entry name" value="GFO_IDH_MocA"/>
    <property type="match status" value="1"/>
</dbReference>
<dbReference type="Gene3D" id="3.40.50.720">
    <property type="entry name" value="NAD(P)-binding Rossmann-like Domain"/>
    <property type="match status" value="2"/>
</dbReference>
<dbReference type="InterPro" id="IPR011032">
    <property type="entry name" value="GroES-like_sf"/>
</dbReference>
<comment type="cofactor">
    <cofactor evidence="1">
        <name>Zn(2+)</name>
        <dbReference type="ChEBI" id="CHEBI:29105"/>
    </cofactor>
</comment>
<proteinExistence type="inferred from homology"/>
<comment type="caution">
    <text evidence="8">The sequence shown here is derived from an EMBL/GenBank/DDBJ whole genome shotgun (WGS) entry which is preliminary data.</text>
</comment>
<name>A0A1Y2KYD1_9PROT</name>
<dbReference type="GO" id="GO:0000166">
    <property type="term" value="F:nucleotide binding"/>
    <property type="evidence" value="ECO:0007669"/>
    <property type="project" value="InterPro"/>
</dbReference>
<dbReference type="OrthoDB" id="9792935at2"/>
<evidence type="ECO:0000256" key="2">
    <source>
        <dbReference type="ARBA" id="ARBA00008072"/>
    </source>
</evidence>
<evidence type="ECO:0000259" key="7">
    <source>
        <dbReference type="Pfam" id="PF01408"/>
    </source>
</evidence>
<evidence type="ECO:0000256" key="3">
    <source>
        <dbReference type="ARBA" id="ARBA00022723"/>
    </source>
</evidence>
<dbReference type="Gene3D" id="3.90.180.10">
    <property type="entry name" value="Medium-chain alcohol dehydrogenases, catalytic domain"/>
    <property type="match status" value="1"/>
</dbReference>
<dbReference type="SUPFAM" id="SSF50129">
    <property type="entry name" value="GroES-like"/>
    <property type="match status" value="1"/>
</dbReference>
<organism evidence="8 9">
    <name type="scientific">Thalassospira mesophila</name>
    <dbReference type="NCBI Taxonomy" id="1293891"/>
    <lineage>
        <taxon>Bacteria</taxon>
        <taxon>Pseudomonadati</taxon>
        <taxon>Pseudomonadota</taxon>
        <taxon>Alphaproteobacteria</taxon>
        <taxon>Rhodospirillales</taxon>
        <taxon>Thalassospiraceae</taxon>
        <taxon>Thalassospira</taxon>
    </lineage>
</organism>
<dbReference type="PANTHER" id="PTHR43350:SF19">
    <property type="entry name" value="D-GULOSIDE 3-DEHYDROGENASE"/>
    <property type="match status" value="1"/>
</dbReference>
<feature type="domain" description="Alcohol dehydrogenase-like C-terminal" evidence="6">
    <location>
        <begin position="185"/>
        <end position="303"/>
    </location>
</feature>
<evidence type="ECO:0000256" key="5">
    <source>
        <dbReference type="ARBA" id="ARBA00023002"/>
    </source>
</evidence>
<feature type="domain" description="Gfo/Idh/MocA-like oxidoreductase N-terminal" evidence="7">
    <location>
        <begin position="405"/>
        <end position="524"/>
    </location>
</feature>
<dbReference type="SUPFAM" id="SSF51735">
    <property type="entry name" value="NAD(P)-binding Rossmann-fold domains"/>
    <property type="match status" value="2"/>
</dbReference>
<dbReference type="InterPro" id="IPR000683">
    <property type="entry name" value="Gfo/Idh/MocA-like_OxRdtase_N"/>
</dbReference>